<keyword evidence="5" id="KW-1185">Reference proteome</keyword>
<dbReference type="EMBL" id="AJVK01065145">
    <property type="status" value="NOT_ANNOTATED_CDS"/>
    <property type="molecule type" value="Genomic_DNA"/>
</dbReference>
<keyword evidence="1" id="KW-0547">Nucleotide-binding</keyword>
<dbReference type="PROSITE" id="PS51194">
    <property type="entry name" value="HELICASE_CTER"/>
    <property type="match status" value="1"/>
</dbReference>
<evidence type="ECO:0000256" key="2">
    <source>
        <dbReference type="ARBA" id="ARBA00022801"/>
    </source>
</evidence>
<organism evidence="4 5">
    <name type="scientific">Phlebotomus papatasi</name>
    <name type="common">Sandfly</name>
    <dbReference type="NCBI Taxonomy" id="29031"/>
    <lineage>
        <taxon>Eukaryota</taxon>
        <taxon>Metazoa</taxon>
        <taxon>Ecdysozoa</taxon>
        <taxon>Arthropoda</taxon>
        <taxon>Hexapoda</taxon>
        <taxon>Insecta</taxon>
        <taxon>Pterygota</taxon>
        <taxon>Neoptera</taxon>
        <taxon>Endopterygota</taxon>
        <taxon>Diptera</taxon>
        <taxon>Nematocera</taxon>
        <taxon>Psychodoidea</taxon>
        <taxon>Psychodidae</taxon>
        <taxon>Phlebotomus</taxon>
        <taxon>Phlebotomus</taxon>
    </lineage>
</organism>
<dbReference type="VEuPathDB" id="VectorBase:PPAPM1_002902"/>
<dbReference type="GO" id="GO:0008094">
    <property type="term" value="F:ATP-dependent activity, acting on DNA"/>
    <property type="evidence" value="ECO:0007669"/>
    <property type="project" value="TreeGrafter"/>
</dbReference>
<evidence type="ECO:0000313" key="4">
    <source>
        <dbReference type="EnsemblMetazoa" id="PPAI008390-PA"/>
    </source>
</evidence>
<evidence type="ECO:0000256" key="3">
    <source>
        <dbReference type="ARBA" id="ARBA00022840"/>
    </source>
</evidence>
<dbReference type="CDD" id="cd18793">
    <property type="entry name" value="SF2_C_SNF"/>
    <property type="match status" value="1"/>
</dbReference>
<reference evidence="4" key="1">
    <citation type="submission" date="2022-08" db="UniProtKB">
        <authorList>
            <consortium name="EnsemblMetazoa"/>
        </authorList>
    </citation>
    <scope>IDENTIFICATION</scope>
    <source>
        <strain evidence="4">Israel</strain>
    </source>
</reference>
<dbReference type="Pfam" id="PF00271">
    <property type="entry name" value="Helicase_C"/>
    <property type="match status" value="1"/>
</dbReference>
<proteinExistence type="predicted"/>
<dbReference type="InterPro" id="IPR049730">
    <property type="entry name" value="SNF2/RAD54-like_C"/>
</dbReference>
<dbReference type="SUPFAM" id="SSF52540">
    <property type="entry name" value="P-loop containing nucleoside triphosphate hydrolases"/>
    <property type="match status" value="1"/>
</dbReference>
<dbReference type="AlphaFoldDB" id="A0A1B0DJG6"/>
<sequence length="258" mass="28874">MSHDDIKTTEIFTLILRLRQICCHPNLLKITQDEESDANISSDTSHSAVNLVDLVDRLDMDKYLGDDVPALKAKYNKEILLMEKASSKVTAIMDEVQKVLEVGDKVIIVSQWTSFLDIMGAHLKKINVPYLVLTGQTRIKDRGELLENINNPNHPVKILLLSLATGGVGLNLVGANHLFLIDPHWNPQLELQAEDRVYRKGQMKPVTITKFITEKTIETRVVNLQKEKLNIALTVIDGAKKSKGAGLSIADLRTLFNM</sequence>
<name>A0A1B0DJG6_PHLPP</name>
<dbReference type="SMART" id="SM00490">
    <property type="entry name" value="HELICc"/>
    <property type="match status" value="1"/>
</dbReference>
<keyword evidence="2" id="KW-0378">Hydrolase</keyword>
<dbReference type="InterPro" id="IPR027417">
    <property type="entry name" value="P-loop_NTPase"/>
</dbReference>
<dbReference type="InterPro" id="IPR001650">
    <property type="entry name" value="Helicase_C-like"/>
</dbReference>
<dbReference type="Proteomes" id="UP000092462">
    <property type="component" value="Unassembled WGS sequence"/>
</dbReference>
<dbReference type="VEuPathDB" id="VectorBase:PPAI008390"/>
<protein>
    <submittedName>
        <fullName evidence="4">Uncharacterized protein</fullName>
    </submittedName>
</protein>
<dbReference type="GO" id="GO:0006281">
    <property type="term" value="P:DNA repair"/>
    <property type="evidence" value="ECO:0007669"/>
    <property type="project" value="TreeGrafter"/>
</dbReference>
<dbReference type="Gene3D" id="3.40.50.300">
    <property type="entry name" value="P-loop containing nucleotide triphosphate hydrolases"/>
    <property type="match status" value="1"/>
</dbReference>
<evidence type="ECO:0000313" key="5">
    <source>
        <dbReference type="Proteomes" id="UP000092462"/>
    </source>
</evidence>
<dbReference type="PANTHER" id="PTHR45626">
    <property type="entry name" value="TRANSCRIPTION TERMINATION FACTOR 2-RELATED"/>
    <property type="match status" value="1"/>
</dbReference>
<dbReference type="PANTHER" id="PTHR45626:SF50">
    <property type="entry name" value="TRANSCRIPTION TERMINATION FACTOR 2"/>
    <property type="match status" value="1"/>
</dbReference>
<dbReference type="GO" id="GO:0005634">
    <property type="term" value="C:nucleus"/>
    <property type="evidence" value="ECO:0007669"/>
    <property type="project" value="TreeGrafter"/>
</dbReference>
<keyword evidence="3" id="KW-0067">ATP-binding</keyword>
<dbReference type="EnsemblMetazoa" id="PPAI008390-RA">
    <property type="protein sequence ID" value="PPAI008390-PA"/>
    <property type="gene ID" value="PPAI008390"/>
</dbReference>
<dbReference type="GO" id="GO:0016787">
    <property type="term" value="F:hydrolase activity"/>
    <property type="evidence" value="ECO:0007669"/>
    <property type="project" value="UniProtKB-KW"/>
</dbReference>
<dbReference type="GO" id="GO:0005524">
    <property type="term" value="F:ATP binding"/>
    <property type="evidence" value="ECO:0007669"/>
    <property type="project" value="UniProtKB-KW"/>
</dbReference>
<dbReference type="InterPro" id="IPR050628">
    <property type="entry name" value="SNF2_RAD54_helicase_TF"/>
</dbReference>
<accession>A0A1B0DJG6</accession>
<evidence type="ECO:0000256" key="1">
    <source>
        <dbReference type="ARBA" id="ARBA00022741"/>
    </source>
</evidence>